<dbReference type="EMBL" id="FNIN01000007">
    <property type="protein sequence ID" value="SDN78170.1"/>
    <property type="molecule type" value="Genomic_DNA"/>
</dbReference>
<protein>
    <submittedName>
        <fullName evidence="3">CBS domain-containing protein</fullName>
    </submittedName>
</protein>
<organism evidence="3 4">
    <name type="scientific">Desulfonauticus submarinus</name>
    <dbReference type="NCBI Taxonomy" id="206665"/>
    <lineage>
        <taxon>Bacteria</taxon>
        <taxon>Pseudomonadati</taxon>
        <taxon>Thermodesulfobacteriota</taxon>
        <taxon>Desulfovibrionia</taxon>
        <taxon>Desulfovibrionales</taxon>
        <taxon>Desulfonauticaceae</taxon>
        <taxon>Desulfonauticus</taxon>
    </lineage>
</organism>
<dbReference type="RefSeq" id="WP_092065432.1">
    <property type="nucleotide sequence ID" value="NZ_FNIN01000007.1"/>
</dbReference>
<dbReference type="Gene3D" id="3.10.580.10">
    <property type="entry name" value="CBS-domain"/>
    <property type="match status" value="1"/>
</dbReference>
<name>A0A1H0E6W1_9BACT</name>
<gene>
    <name evidence="3" type="ORF">SAMN04488516_1074</name>
</gene>
<evidence type="ECO:0000313" key="3">
    <source>
        <dbReference type="EMBL" id="SDN78170.1"/>
    </source>
</evidence>
<dbReference type="STRING" id="206665.SAMN04488516_1074"/>
<dbReference type="InterPro" id="IPR000644">
    <property type="entry name" value="CBS_dom"/>
</dbReference>
<keyword evidence="4" id="KW-1185">Reference proteome</keyword>
<sequence length="181" mass="21200">MKSYLIKDIMIPKEEYILAQQDISLFDIIISLKEQKKSSTYHSTILIIDNENRLKGKITIIDILRGIEPKYKELSHMDLTRFGYNDDYIFSILKKQEFWVEPLKDLCNKLPTIKIKDIMQNIEQTETIKAEMSLDIAVHKMVINNHNILFVYNANNEFLGVLRSIDIFDLLCNTIAQCNIK</sequence>
<evidence type="ECO:0000313" key="4">
    <source>
        <dbReference type="Proteomes" id="UP000199602"/>
    </source>
</evidence>
<dbReference type="Proteomes" id="UP000199602">
    <property type="component" value="Unassembled WGS sequence"/>
</dbReference>
<feature type="domain" description="CBS" evidence="2">
    <location>
        <begin position="10"/>
        <end position="79"/>
    </location>
</feature>
<dbReference type="Pfam" id="PF00571">
    <property type="entry name" value="CBS"/>
    <property type="match status" value="2"/>
</dbReference>
<dbReference type="InterPro" id="IPR046342">
    <property type="entry name" value="CBS_dom_sf"/>
</dbReference>
<keyword evidence="1" id="KW-0129">CBS domain</keyword>
<dbReference type="OrthoDB" id="5470806at2"/>
<dbReference type="SUPFAM" id="SSF54631">
    <property type="entry name" value="CBS-domain pair"/>
    <property type="match status" value="1"/>
</dbReference>
<dbReference type="PROSITE" id="PS51371">
    <property type="entry name" value="CBS"/>
    <property type="match status" value="1"/>
</dbReference>
<evidence type="ECO:0000259" key="2">
    <source>
        <dbReference type="PROSITE" id="PS51371"/>
    </source>
</evidence>
<proteinExistence type="predicted"/>
<accession>A0A1H0E6W1</accession>
<dbReference type="AlphaFoldDB" id="A0A1H0E6W1"/>
<evidence type="ECO:0000256" key="1">
    <source>
        <dbReference type="PROSITE-ProRule" id="PRU00703"/>
    </source>
</evidence>
<reference evidence="3 4" key="1">
    <citation type="submission" date="2016-10" db="EMBL/GenBank/DDBJ databases">
        <authorList>
            <person name="de Groot N.N."/>
        </authorList>
    </citation>
    <scope>NUCLEOTIDE SEQUENCE [LARGE SCALE GENOMIC DNA]</scope>
    <source>
        <strain evidence="3 4">DSM 15269</strain>
    </source>
</reference>